<evidence type="ECO:0000313" key="1">
    <source>
        <dbReference type="EMBL" id="CAG9806309.1"/>
    </source>
</evidence>
<dbReference type="AlphaFoldDB" id="A0A9N9WUW2"/>
<reference evidence="1" key="1">
    <citation type="submission" date="2022-01" db="EMBL/GenBank/DDBJ databases">
        <authorList>
            <person name="King R."/>
        </authorList>
    </citation>
    <scope>NUCLEOTIDE SEQUENCE</scope>
</reference>
<proteinExistence type="predicted"/>
<accession>A0A9N9WUW2</accession>
<dbReference type="Proteomes" id="UP001153620">
    <property type="component" value="Chromosome 3"/>
</dbReference>
<protein>
    <submittedName>
        <fullName evidence="1">Uncharacterized protein</fullName>
    </submittedName>
</protein>
<sequence length="46" mass="5665">MNRMKIRFLIVFERQKVNLDTGDVYICFCRKISKQKKEQKKIMEKV</sequence>
<keyword evidence="2" id="KW-1185">Reference proteome</keyword>
<gene>
    <name evidence="1" type="ORF">CHIRRI_LOCUS9169</name>
</gene>
<organism evidence="1 2">
    <name type="scientific">Chironomus riparius</name>
    <dbReference type="NCBI Taxonomy" id="315576"/>
    <lineage>
        <taxon>Eukaryota</taxon>
        <taxon>Metazoa</taxon>
        <taxon>Ecdysozoa</taxon>
        <taxon>Arthropoda</taxon>
        <taxon>Hexapoda</taxon>
        <taxon>Insecta</taxon>
        <taxon>Pterygota</taxon>
        <taxon>Neoptera</taxon>
        <taxon>Endopterygota</taxon>
        <taxon>Diptera</taxon>
        <taxon>Nematocera</taxon>
        <taxon>Chironomoidea</taxon>
        <taxon>Chironomidae</taxon>
        <taxon>Chironominae</taxon>
        <taxon>Chironomus</taxon>
    </lineage>
</organism>
<evidence type="ECO:0000313" key="2">
    <source>
        <dbReference type="Proteomes" id="UP001153620"/>
    </source>
</evidence>
<reference evidence="1" key="2">
    <citation type="submission" date="2022-10" db="EMBL/GenBank/DDBJ databases">
        <authorList>
            <consortium name="ENA_rothamsted_submissions"/>
            <consortium name="culmorum"/>
            <person name="King R."/>
        </authorList>
    </citation>
    <scope>NUCLEOTIDE SEQUENCE</scope>
</reference>
<dbReference type="EMBL" id="OU895879">
    <property type="protein sequence ID" value="CAG9806309.1"/>
    <property type="molecule type" value="Genomic_DNA"/>
</dbReference>
<name>A0A9N9WUW2_9DIPT</name>